<sequence length="403" mass="43346">MVAMGRQEERCQIIACRKGQDVSTGRKFILKSGDVVRIGRGNDNEVILDYEGVSKHHAEIFMRQKLPEEVILGSDLKMTGLLSIRDLNSRNGLSIHKSPTEQDVVPTIGAFDRIVPGNVQAVQDGWSVLVPAKSRHQDKQMSVEQRLLTLYVSSVMVDVPVPAPVREPPPILAPPSPRPPAQVTPAPFVPPAADPEVAKAKPKKKKKPKEDERPAARPKSRPEGLATVSGEAWPPALPRDESDGSDGGQDIPPPKASKGSAGPGQRPLTSPRPERRRSDKVEVSSDEEGPALRLTQANVAKVSAAAAVAVGVSEPGDVDPDLRSISPISTPGVFPWQAGKKAKKKPRAESPCSAEAQVRKKRKGETGKTTKASKKLVLTAPGQGMQWDPYMMPRAAEPCEAET</sequence>
<feature type="domain" description="FHA" evidence="2">
    <location>
        <begin position="36"/>
        <end position="100"/>
    </location>
</feature>
<dbReference type="InterPro" id="IPR000253">
    <property type="entry name" value="FHA_dom"/>
</dbReference>
<feature type="compositionally biased region" description="Pro residues" evidence="1">
    <location>
        <begin position="168"/>
        <end position="193"/>
    </location>
</feature>
<name>A0A812JEP0_9DINO</name>
<dbReference type="Pfam" id="PF00498">
    <property type="entry name" value="FHA"/>
    <property type="match status" value="1"/>
</dbReference>
<dbReference type="Proteomes" id="UP000604046">
    <property type="component" value="Unassembled WGS sequence"/>
</dbReference>
<dbReference type="InterPro" id="IPR008984">
    <property type="entry name" value="SMAD_FHA_dom_sf"/>
</dbReference>
<protein>
    <recommendedName>
        <fullName evidence="2">FHA domain-containing protein</fullName>
    </recommendedName>
</protein>
<reference evidence="3" key="1">
    <citation type="submission" date="2021-02" db="EMBL/GenBank/DDBJ databases">
        <authorList>
            <person name="Dougan E. K."/>
            <person name="Rhodes N."/>
            <person name="Thang M."/>
            <person name="Chan C."/>
        </authorList>
    </citation>
    <scope>NUCLEOTIDE SEQUENCE</scope>
</reference>
<dbReference type="SUPFAM" id="SSF49879">
    <property type="entry name" value="SMAD/FHA domain"/>
    <property type="match status" value="1"/>
</dbReference>
<dbReference type="AlphaFoldDB" id="A0A812JEP0"/>
<evidence type="ECO:0000259" key="2">
    <source>
        <dbReference type="PROSITE" id="PS50006"/>
    </source>
</evidence>
<dbReference type="PROSITE" id="PS50006">
    <property type="entry name" value="FHA_DOMAIN"/>
    <property type="match status" value="1"/>
</dbReference>
<dbReference type="SMART" id="SM00240">
    <property type="entry name" value="FHA"/>
    <property type="match status" value="1"/>
</dbReference>
<feature type="region of interest" description="Disordered" evidence="1">
    <location>
        <begin position="168"/>
        <end position="298"/>
    </location>
</feature>
<dbReference type="EMBL" id="CAJNDS010000377">
    <property type="protein sequence ID" value="CAE7199076.1"/>
    <property type="molecule type" value="Genomic_DNA"/>
</dbReference>
<dbReference type="Gene3D" id="2.60.200.20">
    <property type="match status" value="1"/>
</dbReference>
<dbReference type="CDD" id="cd00060">
    <property type="entry name" value="FHA"/>
    <property type="match status" value="1"/>
</dbReference>
<evidence type="ECO:0000313" key="3">
    <source>
        <dbReference type="EMBL" id="CAE7199076.1"/>
    </source>
</evidence>
<organism evidence="3 4">
    <name type="scientific">Symbiodinium natans</name>
    <dbReference type="NCBI Taxonomy" id="878477"/>
    <lineage>
        <taxon>Eukaryota</taxon>
        <taxon>Sar</taxon>
        <taxon>Alveolata</taxon>
        <taxon>Dinophyceae</taxon>
        <taxon>Suessiales</taxon>
        <taxon>Symbiodiniaceae</taxon>
        <taxon>Symbiodinium</taxon>
    </lineage>
</organism>
<evidence type="ECO:0000256" key="1">
    <source>
        <dbReference type="SAM" id="MobiDB-lite"/>
    </source>
</evidence>
<accession>A0A812JEP0</accession>
<evidence type="ECO:0000313" key="4">
    <source>
        <dbReference type="Proteomes" id="UP000604046"/>
    </source>
</evidence>
<dbReference type="OrthoDB" id="420751at2759"/>
<proteinExistence type="predicted"/>
<gene>
    <name evidence="3" type="ORF">SNAT2548_LOCUS5808</name>
</gene>
<comment type="caution">
    <text evidence="3">The sequence shown here is derived from an EMBL/GenBank/DDBJ whole genome shotgun (WGS) entry which is preliminary data.</text>
</comment>
<feature type="region of interest" description="Disordered" evidence="1">
    <location>
        <begin position="311"/>
        <end position="403"/>
    </location>
</feature>
<keyword evidence="4" id="KW-1185">Reference proteome</keyword>
<feature type="compositionally biased region" description="Basic and acidic residues" evidence="1">
    <location>
        <begin position="272"/>
        <end position="283"/>
    </location>
</feature>